<evidence type="ECO:0000313" key="3">
    <source>
        <dbReference type="EMBL" id="MBO2443072.1"/>
    </source>
</evidence>
<keyword evidence="2" id="KW-0472">Membrane</keyword>
<name>A0ABS3RAI4_9ACTN</name>
<evidence type="ECO:0008006" key="5">
    <source>
        <dbReference type="Google" id="ProtNLM"/>
    </source>
</evidence>
<feature type="compositionally biased region" description="Low complexity" evidence="1">
    <location>
        <begin position="29"/>
        <end position="39"/>
    </location>
</feature>
<sequence length="109" mass="11138">MTMWTADLVHHMVHLAPTPKPSGGGGGNIPNPGQGEEPPFAGPFMTVLRWGVYFALGGGVAGFVIIGGRMTIQHKRGEGGNHMGSLIIVGFGCIVIVSAAAIVTGLTST</sequence>
<feature type="region of interest" description="Disordered" evidence="1">
    <location>
        <begin position="16"/>
        <end position="40"/>
    </location>
</feature>
<keyword evidence="2" id="KW-0812">Transmembrane</keyword>
<protein>
    <recommendedName>
        <fullName evidence="5">DUF4190 domain-containing protein</fullName>
    </recommendedName>
</protein>
<keyword evidence="4" id="KW-1185">Reference proteome</keyword>
<comment type="caution">
    <text evidence="3">The sequence shown here is derived from an EMBL/GenBank/DDBJ whole genome shotgun (WGS) entry which is preliminary data.</text>
</comment>
<dbReference type="EMBL" id="JAGEOK010000030">
    <property type="protein sequence ID" value="MBO2443072.1"/>
    <property type="molecule type" value="Genomic_DNA"/>
</dbReference>
<dbReference type="RefSeq" id="WP_208271396.1">
    <property type="nucleotide sequence ID" value="NZ_BAAAGM010000052.1"/>
</dbReference>
<evidence type="ECO:0000256" key="1">
    <source>
        <dbReference type="SAM" id="MobiDB-lite"/>
    </source>
</evidence>
<accession>A0ABS3RAI4</accession>
<proteinExistence type="predicted"/>
<organism evidence="3 4">
    <name type="scientific">Actinomadura nitritigenes</name>
    <dbReference type="NCBI Taxonomy" id="134602"/>
    <lineage>
        <taxon>Bacteria</taxon>
        <taxon>Bacillati</taxon>
        <taxon>Actinomycetota</taxon>
        <taxon>Actinomycetes</taxon>
        <taxon>Streptosporangiales</taxon>
        <taxon>Thermomonosporaceae</taxon>
        <taxon>Actinomadura</taxon>
    </lineage>
</organism>
<gene>
    <name evidence="3" type="ORF">J4557_36645</name>
</gene>
<feature type="transmembrane region" description="Helical" evidence="2">
    <location>
        <begin position="84"/>
        <end position="106"/>
    </location>
</feature>
<keyword evidence="2" id="KW-1133">Transmembrane helix</keyword>
<reference evidence="3 4" key="1">
    <citation type="submission" date="2021-03" db="EMBL/GenBank/DDBJ databases">
        <authorList>
            <person name="Kanchanasin P."/>
            <person name="Saeng-In P."/>
            <person name="Phongsopitanun W."/>
            <person name="Yuki M."/>
            <person name="Kudo T."/>
            <person name="Ohkuma M."/>
            <person name="Tanasupawat S."/>
        </authorList>
    </citation>
    <scope>NUCLEOTIDE SEQUENCE [LARGE SCALE GENOMIC DNA]</scope>
    <source>
        <strain evidence="3 4">L46</strain>
    </source>
</reference>
<dbReference type="Proteomes" id="UP000666915">
    <property type="component" value="Unassembled WGS sequence"/>
</dbReference>
<feature type="transmembrane region" description="Helical" evidence="2">
    <location>
        <begin position="50"/>
        <end position="72"/>
    </location>
</feature>
<evidence type="ECO:0000313" key="4">
    <source>
        <dbReference type="Proteomes" id="UP000666915"/>
    </source>
</evidence>
<evidence type="ECO:0000256" key="2">
    <source>
        <dbReference type="SAM" id="Phobius"/>
    </source>
</evidence>